<dbReference type="InterPro" id="IPR003838">
    <property type="entry name" value="ABC3_permease_C"/>
</dbReference>
<evidence type="ECO:0000256" key="2">
    <source>
        <dbReference type="ARBA" id="ARBA00007379"/>
    </source>
</evidence>
<evidence type="ECO:0000256" key="8">
    <source>
        <dbReference type="ARBA" id="ARBA00023136"/>
    </source>
</evidence>
<dbReference type="RefSeq" id="WP_284352542.1">
    <property type="nucleotide sequence ID" value="NZ_BRXS01000007.1"/>
</dbReference>
<dbReference type="GO" id="GO:0005886">
    <property type="term" value="C:plasma membrane"/>
    <property type="evidence" value="ECO:0007669"/>
    <property type="project" value="UniProtKB-SubCell"/>
</dbReference>
<dbReference type="Pfam" id="PF18075">
    <property type="entry name" value="FtsX_ECD"/>
    <property type="match status" value="1"/>
</dbReference>
<dbReference type="EMBL" id="BRXS01000007">
    <property type="protein sequence ID" value="GLC28119.1"/>
    <property type="molecule type" value="Genomic_DNA"/>
</dbReference>
<protein>
    <recommendedName>
        <fullName evidence="3 10">Cell division protein FtsX</fullName>
    </recommendedName>
</protein>
<dbReference type="Proteomes" id="UP001161325">
    <property type="component" value="Unassembled WGS sequence"/>
</dbReference>
<dbReference type="Gene3D" id="3.30.70.3040">
    <property type="match status" value="1"/>
</dbReference>
<dbReference type="GO" id="GO:0051301">
    <property type="term" value="P:cell division"/>
    <property type="evidence" value="ECO:0007669"/>
    <property type="project" value="UniProtKB-KW"/>
</dbReference>
<evidence type="ECO:0000256" key="10">
    <source>
        <dbReference type="PIRNR" id="PIRNR003097"/>
    </source>
</evidence>
<keyword evidence="4 10" id="KW-1003">Cell membrane</keyword>
<evidence type="ECO:0000313" key="14">
    <source>
        <dbReference type="EMBL" id="GLC28119.1"/>
    </source>
</evidence>
<comment type="subcellular location">
    <subcellularLocation>
        <location evidence="1">Cell membrane</location>
        <topology evidence="1">Multi-pass membrane protein</topology>
    </subcellularLocation>
</comment>
<feature type="transmembrane region" description="Helical" evidence="11">
    <location>
        <begin position="224"/>
        <end position="241"/>
    </location>
</feature>
<sequence>MSRVLKEALLSWRRAPLLGALGVATIAFSLFSLGLFGLVAVNIRHALAEVEARVEIRAFVRDSADDAAVMADASTLQRLPQVATVTYVSPGEALDRARRELGEFRDVFDAAVLPASLEIRLREGHRDPTSVETVAAQVRAAPSVEEVRYGEEWVRKLSRIRSVAAVTGLALGLLFGGAAAIIVSATIRMSVLARAKEIQIMRLVGATDWFVRLPFLLDGALKGMAGGALALLLTWVAHTMVSRYVVQTTFLPPIAATAGVVAGGVLGLLASTLSVGRQLRRVSGDRRRWQ</sequence>
<evidence type="ECO:0000256" key="6">
    <source>
        <dbReference type="ARBA" id="ARBA00022692"/>
    </source>
</evidence>
<dbReference type="Pfam" id="PF02687">
    <property type="entry name" value="FtsX"/>
    <property type="match status" value="1"/>
</dbReference>
<evidence type="ECO:0000259" key="12">
    <source>
        <dbReference type="Pfam" id="PF02687"/>
    </source>
</evidence>
<proteinExistence type="inferred from homology"/>
<feature type="transmembrane region" description="Helical" evidence="11">
    <location>
        <begin position="163"/>
        <end position="187"/>
    </location>
</feature>
<comment type="similarity">
    <text evidence="2 10">Belongs to the ABC-4 integral membrane protein family. FtsX subfamily.</text>
</comment>
<dbReference type="InterPro" id="IPR040690">
    <property type="entry name" value="FtsX_ECD"/>
</dbReference>
<feature type="transmembrane region" description="Helical" evidence="11">
    <location>
        <begin position="253"/>
        <end position="276"/>
    </location>
</feature>
<dbReference type="PIRSF" id="PIRSF003097">
    <property type="entry name" value="FtsX"/>
    <property type="match status" value="1"/>
</dbReference>
<organism evidence="14 15">
    <name type="scientific">Roseisolibacter agri</name>
    <dbReference type="NCBI Taxonomy" id="2014610"/>
    <lineage>
        <taxon>Bacteria</taxon>
        <taxon>Pseudomonadati</taxon>
        <taxon>Gemmatimonadota</taxon>
        <taxon>Gemmatimonadia</taxon>
        <taxon>Gemmatimonadales</taxon>
        <taxon>Gemmatimonadaceae</taxon>
        <taxon>Roseisolibacter</taxon>
    </lineage>
</organism>
<keyword evidence="15" id="KW-1185">Reference proteome</keyword>
<keyword evidence="6 11" id="KW-0812">Transmembrane</keyword>
<name>A0AA37Q8B0_9BACT</name>
<comment type="caution">
    <text evidence="14">The sequence shown here is derived from an EMBL/GenBank/DDBJ whole genome shotgun (WGS) entry which is preliminary data.</text>
</comment>
<evidence type="ECO:0000256" key="3">
    <source>
        <dbReference type="ARBA" id="ARBA00021907"/>
    </source>
</evidence>
<evidence type="ECO:0000256" key="11">
    <source>
        <dbReference type="SAM" id="Phobius"/>
    </source>
</evidence>
<evidence type="ECO:0000256" key="1">
    <source>
        <dbReference type="ARBA" id="ARBA00004651"/>
    </source>
</evidence>
<feature type="domain" description="ABC3 transporter permease C-terminal" evidence="12">
    <location>
        <begin position="171"/>
        <end position="279"/>
    </location>
</feature>
<feature type="transmembrane region" description="Helical" evidence="11">
    <location>
        <begin position="20"/>
        <end position="43"/>
    </location>
</feature>
<evidence type="ECO:0000256" key="5">
    <source>
        <dbReference type="ARBA" id="ARBA00022618"/>
    </source>
</evidence>
<dbReference type="PANTHER" id="PTHR47755">
    <property type="entry name" value="CELL DIVISION PROTEIN FTSX"/>
    <property type="match status" value="1"/>
</dbReference>
<keyword evidence="5 10" id="KW-0132">Cell division</keyword>
<keyword evidence="8 10" id="KW-0472">Membrane</keyword>
<evidence type="ECO:0000313" key="15">
    <source>
        <dbReference type="Proteomes" id="UP001161325"/>
    </source>
</evidence>
<evidence type="ECO:0000256" key="4">
    <source>
        <dbReference type="ARBA" id="ARBA00022475"/>
    </source>
</evidence>
<accession>A0AA37Q8B0</accession>
<dbReference type="AlphaFoldDB" id="A0AA37Q8B0"/>
<evidence type="ECO:0000259" key="13">
    <source>
        <dbReference type="Pfam" id="PF18075"/>
    </source>
</evidence>
<evidence type="ECO:0000256" key="7">
    <source>
        <dbReference type="ARBA" id="ARBA00022989"/>
    </source>
</evidence>
<keyword evidence="9 10" id="KW-0131">Cell cycle</keyword>
<keyword evidence="7 11" id="KW-1133">Transmembrane helix</keyword>
<dbReference type="PANTHER" id="PTHR47755:SF1">
    <property type="entry name" value="CELL DIVISION PROTEIN FTSX"/>
    <property type="match status" value="1"/>
</dbReference>
<feature type="domain" description="FtsX extracellular" evidence="13">
    <location>
        <begin position="54"/>
        <end position="147"/>
    </location>
</feature>
<gene>
    <name evidence="14" type="primary">ftsX</name>
    <name evidence="14" type="ORF">rosag_46320</name>
</gene>
<dbReference type="InterPro" id="IPR004513">
    <property type="entry name" value="FtsX"/>
</dbReference>
<evidence type="ECO:0000256" key="9">
    <source>
        <dbReference type="ARBA" id="ARBA00023306"/>
    </source>
</evidence>
<reference evidence="14" key="1">
    <citation type="submission" date="2022-08" db="EMBL/GenBank/DDBJ databases">
        <title>Draft genome sequencing of Roseisolibacter agri AW1220.</title>
        <authorList>
            <person name="Tobiishi Y."/>
            <person name="Tonouchi A."/>
        </authorList>
    </citation>
    <scope>NUCLEOTIDE SEQUENCE</scope>
    <source>
        <strain evidence="14">AW1220</strain>
    </source>
</reference>